<feature type="non-terminal residue" evidence="2">
    <location>
        <position position="53"/>
    </location>
</feature>
<comment type="caution">
    <text evidence="2">The sequence shown here is derived from an EMBL/GenBank/DDBJ whole genome shotgun (WGS) entry which is preliminary data.</text>
</comment>
<keyword evidence="3" id="KW-1185">Reference proteome</keyword>
<feature type="compositionally biased region" description="Pro residues" evidence="1">
    <location>
        <begin position="1"/>
        <end position="18"/>
    </location>
</feature>
<gene>
    <name evidence="2" type="ORF">JRQ81_016892</name>
</gene>
<feature type="region of interest" description="Disordered" evidence="1">
    <location>
        <begin position="1"/>
        <end position="21"/>
    </location>
</feature>
<protein>
    <submittedName>
        <fullName evidence="2">Uncharacterized protein</fullName>
    </submittedName>
</protein>
<name>A0A9Q0XTQ7_9SAUR</name>
<sequence>HPTPPPHQCLAVPPPPPTRVGAVKARASSEWGRDTFDLHGASNILKDCKVQLH</sequence>
<evidence type="ECO:0000313" key="2">
    <source>
        <dbReference type="EMBL" id="KAJ7327133.1"/>
    </source>
</evidence>
<dbReference type="EMBL" id="JAPFRF010000007">
    <property type="protein sequence ID" value="KAJ7327133.1"/>
    <property type="molecule type" value="Genomic_DNA"/>
</dbReference>
<reference evidence="2" key="1">
    <citation type="journal article" date="2023" name="DNA Res.">
        <title>Chromosome-level genome assembly of Phrynocephalus forsythii using third-generation DNA sequencing and Hi-C analysis.</title>
        <authorList>
            <person name="Qi Y."/>
            <person name="Zhao W."/>
            <person name="Zhao Y."/>
            <person name="Niu C."/>
            <person name="Cao S."/>
            <person name="Zhang Y."/>
        </authorList>
    </citation>
    <scope>NUCLEOTIDE SEQUENCE</scope>
    <source>
        <tissue evidence="2">Muscle</tissue>
    </source>
</reference>
<dbReference type="Proteomes" id="UP001142489">
    <property type="component" value="Unassembled WGS sequence"/>
</dbReference>
<evidence type="ECO:0000256" key="1">
    <source>
        <dbReference type="SAM" id="MobiDB-lite"/>
    </source>
</evidence>
<organism evidence="2 3">
    <name type="scientific">Phrynocephalus forsythii</name>
    <dbReference type="NCBI Taxonomy" id="171643"/>
    <lineage>
        <taxon>Eukaryota</taxon>
        <taxon>Metazoa</taxon>
        <taxon>Chordata</taxon>
        <taxon>Craniata</taxon>
        <taxon>Vertebrata</taxon>
        <taxon>Euteleostomi</taxon>
        <taxon>Lepidosauria</taxon>
        <taxon>Squamata</taxon>
        <taxon>Bifurcata</taxon>
        <taxon>Unidentata</taxon>
        <taxon>Episquamata</taxon>
        <taxon>Toxicofera</taxon>
        <taxon>Iguania</taxon>
        <taxon>Acrodonta</taxon>
        <taxon>Agamidae</taxon>
        <taxon>Agaminae</taxon>
        <taxon>Phrynocephalus</taxon>
    </lineage>
</organism>
<dbReference type="AlphaFoldDB" id="A0A9Q0XTQ7"/>
<evidence type="ECO:0000313" key="3">
    <source>
        <dbReference type="Proteomes" id="UP001142489"/>
    </source>
</evidence>
<proteinExistence type="predicted"/>
<accession>A0A9Q0XTQ7</accession>